<dbReference type="PANTHER" id="PTHR33463">
    <property type="entry name" value="NB-ARC DOMAIN-CONTAINING PROTEIN-RELATED"/>
    <property type="match status" value="1"/>
</dbReference>
<gene>
    <name evidence="2" type="ORF">G2W53_010467</name>
</gene>
<protein>
    <submittedName>
        <fullName evidence="2">Disease resistance protein</fullName>
    </submittedName>
</protein>
<dbReference type="Proteomes" id="UP000634136">
    <property type="component" value="Unassembled WGS sequence"/>
</dbReference>
<evidence type="ECO:0000313" key="3">
    <source>
        <dbReference type="Proteomes" id="UP000634136"/>
    </source>
</evidence>
<name>A0A834X011_9FABA</name>
<comment type="caution">
    <text evidence="2">The sequence shown here is derived from an EMBL/GenBank/DDBJ whole genome shotgun (WGS) entry which is preliminary data.</text>
</comment>
<evidence type="ECO:0000256" key="1">
    <source>
        <dbReference type="ARBA" id="ARBA00022821"/>
    </source>
</evidence>
<dbReference type="EMBL" id="JAAIUW010000004">
    <property type="protein sequence ID" value="KAF7835608.1"/>
    <property type="molecule type" value="Genomic_DNA"/>
</dbReference>
<dbReference type="InterPro" id="IPR032675">
    <property type="entry name" value="LRR_dom_sf"/>
</dbReference>
<dbReference type="SUPFAM" id="SSF52058">
    <property type="entry name" value="L domain-like"/>
    <property type="match status" value="1"/>
</dbReference>
<proteinExistence type="predicted"/>
<reference evidence="2" key="1">
    <citation type="submission" date="2020-09" db="EMBL/GenBank/DDBJ databases">
        <title>Genome-Enabled Discovery of Anthraquinone Biosynthesis in Senna tora.</title>
        <authorList>
            <person name="Kang S.-H."/>
            <person name="Pandey R.P."/>
            <person name="Lee C.-M."/>
            <person name="Sim J.-S."/>
            <person name="Jeong J.-T."/>
            <person name="Choi B.-S."/>
            <person name="Jung M."/>
            <person name="Ginzburg D."/>
            <person name="Zhao K."/>
            <person name="Won S.Y."/>
            <person name="Oh T.-J."/>
            <person name="Yu Y."/>
            <person name="Kim N.-H."/>
            <person name="Lee O.R."/>
            <person name="Lee T.-H."/>
            <person name="Bashyal P."/>
            <person name="Kim T.-S."/>
            <person name="Lee W.-H."/>
            <person name="Kawkins C."/>
            <person name="Kim C.-K."/>
            <person name="Kim J.S."/>
            <person name="Ahn B.O."/>
            <person name="Rhee S.Y."/>
            <person name="Sohng J.K."/>
        </authorList>
    </citation>
    <scope>NUCLEOTIDE SEQUENCE</scope>
    <source>
        <tissue evidence="2">Leaf</tissue>
    </source>
</reference>
<keyword evidence="1" id="KW-0611">Plant defense</keyword>
<sequence>MDIEEGLRNPYSCLKLSYDNLRNSTAKSLFLLCSIFPEDYNIKKEDLLTNLHTLCLRGNALGDISFLVTLGELEILNLRGSSFDELPISIADKKKLKLLDLYKCSIKKSPYEVIGKCSQLQELYIEDEESPSPENVTFPTRLQRYALCVSLIGGEGIFELNVENNGDPITHLKLNSNMSNIRLWRCPELEFIWKGPDI</sequence>
<dbReference type="Gene3D" id="3.80.10.10">
    <property type="entry name" value="Ribonuclease Inhibitor"/>
    <property type="match status" value="1"/>
</dbReference>
<dbReference type="PROSITE" id="PS51450">
    <property type="entry name" value="LRR"/>
    <property type="match status" value="1"/>
</dbReference>
<dbReference type="PANTHER" id="PTHR33463:SF105">
    <property type="entry name" value="AND NB-ARC DOMAIN DISEASE RESISTANCE PROTEIN, PUTATIVE-RELATED"/>
    <property type="match status" value="1"/>
</dbReference>
<evidence type="ECO:0000313" key="2">
    <source>
        <dbReference type="EMBL" id="KAF7835608.1"/>
    </source>
</evidence>
<dbReference type="OrthoDB" id="3794806at2759"/>
<keyword evidence="3" id="KW-1185">Reference proteome</keyword>
<dbReference type="InterPro" id="IPR050905">
    <property type="entry name" value="Plant_NBS-LRR"/>
</dbReference>
<accession>A0A834X011</accession>
<organism evidence="2 3">
    <name type="scientific">Senna tora</name>
    <dbReference type="NCBI Taxonomy" id="362788"/>
    <lineage>
        <taxon>Eukaryota</taxon>
        <taxon>Viridiplantae</taxon>
        <taxon>Streptophyta</taxon>
        <taxon>Embryophyta</taxon>
        <taxon>Tracheophyta</taxon>
        <taxon>Spermatophyta</taxon>
        <taxon>Magnoliopsida</taxon>
        <taxon>eudicotyledons</taxon>
        <taxon>Gunneridae</taxon>
        <taxon>Pentapetalae</taxon>
        <taxon>rosids</taxon>
        <taxon>fabids</taxon>
        <taxon>Fabales</taxon>
        <taxon>Fabaceae</taxon>
        <taxon>Caesalpinioideae</taxon>
        <taxon>Cassia clade</taxon>
        <taxon>Senna</taxon>
    </lineage>
</organism>
<dbReference type="AlphaFoldDB" id="A0A834X011"/>
<dbReference type="InterPro" id="IPR001611">
    <property type="entry name" value="Leu-rich_rpt"/>
</dbReference>